<evidence type="ECO:0000256" key="6">
    <source>
        <dbReference type="ARBA" id="ARBA00023136"/>
    </source>
</evidence>
<dbReference type="GO" id="GO:0055085">
    <property type="term" value="P:transmembrane transport"/>
    <property type="evidence" value="ECO:0007669"/>
    <property type="project" value="InterPro"/>
</dbReference>
<dbReference type="Pfam" id="PF00153">
    <property type="entry name" value="Mito_carr"/>
    <property type="match status" value="1"/>
</dbReference>
<feature type="repeat" description="Solcar" evidence="7">
    <location>
        <begin position="1"/>
        <end position="75"/>
    </location>
</feature>
<evidence type="ECO:0000313" key="9">
    <source>
        <dbReference type="EMBL" id="CAD7673221.1"/>
    </source>
</evidence>
<dbReference type="GO" id="GO:0005739">
    <property type="term" value="C:mitochondrion"/>
    <property type="evidence" value="ECO:0007669"/>
    <property type="project" value="UniProtKB-ARBA"/>
</dbReference>
<keyword evidence="6 7" id="KW-0472">Membrane</keyword>
<name>A0A811Y6Q8_NYCPR</name>
<dbReference type="Gene3D" id="1.50.40.10">
    <property type="entry name" value="Mitochondrial carrier domain"/>
    <property type="match status" value="1"/>
</dbReference>
<evidence type="ECO:0000313" key="10">
    <source>
        <dbReference type="Proteomes" id="UP000645828"/>
    </source>
</evidence>
<evidence type="ECO:0000256" key="3">
    <source>
        <dbReference type="ARBA" id="ARBA00022448"/>
    </source>
</evidence>
<reference evidence="9" key="1">
    <citation type="submission" date="2020-12" db="EMBL/GenBank/DDBJ databases">
        <authorList>
            <consortium name="Molecular Ecology Group"/>
        </authorList>
    </citation>
    <scope>NUCLEOTIDE SEQUENCE</scope>
    <source>
        <strain evidence="9">TBG_1078</strain>
    </source>
</reference>
<dbReference type="PRINTS" id="PR00926">
    <property type="entry name" value="MITOCARRIER"/>
</dbReference>
<dbReference type="Proteomes" id="UP000645828">
    <property type="component" value="Unassembled WGS sequence"/>
</dbReference>
<dbReference type="InterPro" id="IPR023395">
    <property type="entry name" value="MCP_dom_sf"/>
</dbReference>
<keyword evidence="4 7" id="KW-0812">Transmembrane</keyword>
<sequence>MTAVICTNPLNMVRVCLASQVKEEHNYARIIHAFKTTYANEGGFLGFYRGLMPTMLGMAPNASVSFLSFGTLKSIRFSCAPTLFGRPSSDNPNIISYPFDVIHCLFLNYICYIPSQTVAFTAYD</sequence>
<evidence type="ECO:0000256" key="8">
    <source>
        <dbReference type="RuleBase" id="RU000488"/>
    </source>
</evidence>
<dbReference type="InterPro" id="IPR002067">
    <property type="entry name" value="MCP"/>
</dbReference>
<dbReference type="EMBL" id="CAJHUB010000671">
    <property type="protein sequence ID" value="CAD7673221.1"/>
    <property type="molecule type" value="Genomic_DNA"/>
</dbReference>
<dbReference type="PROSITE" id="PS50920">
    <property type="entry name" value="SOLCAR"/>
    <property type="match status" value="1"/>
</dbReference>
<keyword evidence="10" id="KW-1185">Reference proteome</keyword>
<comment type="subcellular location">
    <subcellularLocation>
        <location evidence="1">Membrane</location>
        <topology evidence="1">Multi-pass membrane protein</topology>
    </subcellularLocation>
</comment>
<evidence type="ECO:0000256" key="4">
    <source>
        <dbReference type="ARBA" id="ARBA00022692"/>
    </source>
</evidence>
<dbReference type="PANTHER" id="PTHR24089">
    <property type="entry name" value="SOLUTE CARRIER FAMILY 25"/>
    <property type="match status" value="1"/>
</dbReference>
<evidence type="ECO:0000256" key="7">
    <source>
        <dbReference type="PROSITE-ProRule" id="PRU00282"/>
    </source>
</evidence>
<comment type="similarity">
    <text evidence="2 8">Belongs to the mitochondrial carrier (TC 2.A.29) family.</text>
</comment>
<keyword evidence="5" id="KW-0677">Repeat</keyword>
<comment type="caution">
    <text evidence="9">The sequence shown here is derived from an EMBL/GenBank/DDBJ whole genome shotgun (WGS) entry which is preliminary data.</text>
</comment>
<evidence type="ECO:0000256" key="2">
    <source>
        <dbReference type="ARBA" id="ARBA00006375"/>
    </source>
</evidence>
<dbReference type="InterPro" id="IPR018108">
    <property type="entry name" value="MCP_transmembrane"/>
</dbReference>
<dbReference type="GO" id="GO:0016020">
    <property type="term" value="C:membrane"/>
    <property type="evidence" value="ECO:0007669"/>
    <property type="project" value="UniProtKB-SubCell"/>
</dbReference>
<proteinExistence type="inferred from homology"/>
<gene>
    <name evidence="9" type="ORF">NYPRO_LOCUS6016</name>
</gene>
<organism evidence="9 10">
    <name type="scientific">Nyctereutes procyonoides</name>
    <name type="common">Raccoon dog</name>
    <name type="synonym">Canis procyonoides</name>
    <dbReference type="NCBI Taxonomy" id="34880"/>
    <lineage>
        <taxon>Eukaryota</taxon>
        <taxon>Metazoa</taxon>
        <taxon>Chordata</taxon>
        <taxon>Craniata</taxon>
        <taxon>Vertebrata</taxon>
        <taxon>Euteleostomi</taxon>
        <taxon>Mammalia</taxon>
        <taxon>Eutheria</taxon>
        <taxon>Laurasiatheria</taxon>
        <taxon>Carnivora</taxon>
        <taxon>Caniformia</taxon>
        <taxon>Canidae</taxon>
        <taxon>Nyctereutes</taxon>
    </lineage>
</organism>
<protein>
    <submittedName>
        <fullName evidence="9">(raccoon dog) hypothetical protein</fullName>
    </submittedName>
</protein>
<accession>A0A811Y6Q8</accession>
<dbReference type="SUPFAM" id="SSF103506">
    <property type="entry name" value="Mitochondrial carrier"/>
    <property type="match status" value="1"/>
</dbReference>
<keyword evidence="3 8" id="KW-0813">Transport</keyword>
<evidence type="ECO:0000256" key="5">
    <source>
        <dbReference type="ARBA" id="ARBA00022737"/>
    </source>
</evidence>
<dbReference type="AlphaFoldDB" id="A0A811Y6Q8"/>
<evidence type="ECO:0000256" key="1">
    <source>
        <dbReference type="ARBA" id="ARBA00004141"/>
    </source>
</evidence>